<gene>
    <name evidence="2" type="ORF">E2I00_006087</name>
</gene>
<keyword evidence="1" id="KW-1133">Transmembrane helix</keyword>
<evidence type="ECO:0000313" key="3">
    <source>
        <dbReference type="Proteomes" id="UP000437017"/>
    </source>
</evidence>
<dbReference type="OrthoDB" id="9907850at2759"/>
<comment type="caution">
    <text evidence="2">The sequence shown here is derived from an EMBL/GenBank/DDBJ whole genome shotgun (WGS) entry which is preliminary data.</text>
</comment>
<dbReference type="EMBL" id="SGJD01003816">
    <property type="protein sequence ID" value="KAB0392508.1"/>
    <property type="molecule type" value="Genomic_DNA"/>
</dbReference>
<proteinExistence type="predicted"/>
<name>A0A643BXX6_BALPH</name>
<accession>A0A643BXX6</accession>
<dbReference type="PANTHER" id="PTHR36467">
    <property type="entry name" value="TRANSMEMBRANE PROTEIN 207"/>
    <property type="match status" value="1"/>
</dbReference>
<keyword evidence="1" id="KW-0812">Transmembrane</keyword>
<reference evidence="2 3" key="1">
    <citation type="journal article" date="2019" name="PLoS ONE">
        <title>Genomic analyses reveal an absence of contemporary introgressive admixture between fin whales and blue whales, despite known hybrids.</title>
        <authorList>
            <person name="Westbury M.V."/>
            <person name="Petersen B."/>
            <person name="Lorenzen E.D."/>
        </authorList>
    </citation>
    <scope>NUCLEOTIDE SEQUENCE [LARGE SCALE GENOMIC DNA]</scope>
    <source>
        <strain evidence="2">FinWhale-01</strain>
    </source>
</reference>
<evidence type="ECO:0008006" key="4">
    <source>
        <dbReference type="Google" id="ProtNLM"/>
    </source>
</evidence>
<dbReference type="InterPro" id="IPR039490">
    <property type="entry name" value="TMEM207"/>
</dbReference>
<keyword evidence="3" id="KW-1185">Reference proteome</keyword>
<protein>
    <recommendedName>
        <fullName evidence="4">Transmembrane protein 207</fullName>
    </recommendedName>
</protein>
<sequence>MLEKQTEILFSKAKRRDVYHITNKKAVKALGLRSERGYGSVRSAIPAREASYFPQDDRPRFPWGWREHCAKREAAKLVLSDSPCEENKMCTNYKDQNTSGWYIWFLLLIFLVALLCGAVLFCLQWWLRKLQNGPRRRTMAVFAVGDLDPVYGTEAAVNPTVGMHLQTQNPELYHVPCFGALGPPPPYEKILKSSRF</sequence>
<dbReference type="PANTHER" id="PTHR36467:SF1">
    <property type="entry name" value="TRANSMEMBRANE PROTEIN 207"/>
    <property type="match status" value="1"/>
</dbReference>
<evidence type="ECO:0000256" key="1">
    <source>
        <dbReference type="SAM" id="Phobius"/>
    </source>
</evidence>
<organism evidence="2 3">
    <name type="scientific">Balaenoptera physalus</name>
    <name type="common">Fin whale</name>
    <name type="synonym">Balaena physalus</name>
    <dbReference type="NCBI Taxonomy" id="9770"/>
    <lineage>
        <taxon>Eukaryota</taxon>
        <taxon>Metazoa</taxon>
        <taxon>Chordata</taxon>
        <taxon>Craniata</taxon>
        <taxon>Vertebrata</taxon>
        <taxon>Euteleostomi</taxon>
        <taxon>Mammalia</taxon>
        <taxon>Eutheria</taxon>
        <taxon>Laurasiatheria</taxon>
        <taxon>Artiodactyla</taxon>
        <taxon>Whippomorpha</taxon>
        <taxon>Cetacea</taxon>
        <taxon>Mysticeti</taxon>
        <taxon>Balaenopteridae</taxon>
        <taxon>Balaenoptera</taxon>
    </lineage>
</organism>
<feature type="transmembrane region" description="Helical" evidence="1">
    <location>
        <begin position="101"/>
        <end position="127"/>
    </location>
</feature>
<dbReference type="AlphaFoldDB" id="A0A643BXX6"/>
<dbReference type="Proteomes" id="UP000437017">
    <property type="component" value="Unassembled WGS sequence"/>
</dbReference>
<keyword evidence="1" id="KW-0472">Membrane</keyword>
<evidence type="ECO:0000313" key="2">
    <source>
        <dbReference type="EMBL" id="KAB0392508.1"/>
    </source>
</evidence>